<keyword evidence="1" id="KW-0067">ATP-binding</keyword>
<comment type="caution">
    <text evidence="1">The sequence shown here is derived from an EMBL/GenBank/DDBJ whole genome shotgun (WGS) entry which is preliminary data.</text>
</comment>
<gene>
    <name evidence="1" type="ORF">SS7213T_02573</name>
</gene>
<name>G5JGE8_9STAP</name>
<reference evidence="1 2" key="1">
    <citation type="journal article" date="2012" name="BMC Genomics">
        <title>Comparative genomic analysis of the genus Staphylococcus including Staphylococcus aureus and its newly described sister species Staphylococcus simiae.</title>
        <authorList>
            <person name="Suzuki H."/>
            <person name="Lefebure T."/>
            <person name="Pavinski Bitar P."/>
            <person name="Stanhope M.J."/>
        </authorList>
    </citation>
    <scope>NUCLEOTIDE SEQUENCE [LARGE SCALE GENOMIC DNA]</scope>
    <source>
        <strain evidence="1 2">CCM 7213</strain>
    </source>
</reference>
<keyword evidence="1" id="KW-0347">Helicase</keyword>
<keyword evidence="1" id="KW-0547">Nucleotide-binding</keyword>
<organism evidence="1 2">
    <name type="scientific">Staphylococcus simiae CCM 7213 = CCUG 51256</name>
    <dbReference type="NCBI Taxonomy" id="911238"/>
    <lineage>
        <taxon>Bacteria</taxon>
        <taxon>Bacillati</taxon>
        <taxon>Bacillota</taxon>
        <taxon>Bacilli</taxon>
        <taxon>Bacillales</taxon>
        <taxon>Staphylococcaceae</taxon>
        <taxon>Staphylococcus</taxon>
    </lineage>
</organism>
<dbReference type="AlphaFoldDB" id="G5JGE8"/>
<dbReference type="Proteomes" id="UP000005413">
    <property type="component" value="Unassembled WGS sequence"/>
</dbReference>
<evidence type="ECO:0000313" key="2">
    <source>
        <dbReference type="Proteomes" id="UP000005413"/>
    </source>
</evidence>
<feature type="non-terminal residue" evidence="1">
    <location>
        <position position="1"/>
    </location>
</feature>
<sequence length="36" mass="4496">NDLHITLEKRYFNEVYRFNNNDSRHLEQQFDALQIN</sequence>
<accession>G5JGE8</accession>
<dbReference type="GO" id="GO:0004386">
    <property type="term" value="F:helicase activity"/>
    <property type="evidence" value="ECO:0007669"/>
    <property type="project" value="UniProtKB-KW"/>
</dbReference>
<proteinExistence type="predicted"/>
<protein>
    <submittedName>
        <fullName evidence="1">ATP-dependent helicase/deoxyribonuclease subunit B</fullName>
    </submittedName>
</protein>
<feature type="non-terminal residue" evidence="1">
    <location>
        <position position="36"/>
    </location>
</feature>
<keyword evidence="2" id="KW-1185">Reference proteome</keyword>
<keyword evidence="1" id="KW-0378">Hydrolase</keyword>
<evidence type="ECO:0000313" key="1">
    <source>
        <dbReference type="EMBL" id="EHJ08738.1"/>
    </source>
</evidence>
<dbReference type="EMBL" id="AEUN01000084">
    <property type="protein sequence ID" value="EHJ08738.1"/>
    <property type="molecule type" value="Genomic_DNA"/>
</dbReference>